<dbReference type="WBParaSite" id="HCON_00036490-00001">
    <property type="protein sequence ID" value="HCON_00036490-00001"/>
    <property type="gene ID" value="HCON_00036490"/>
</dbReference>
<feature type="region of interest" description="Disordered" evidence="1">
    <location>
        <begin position="218"/>
        <end position="271"/>
    </location>
</feature>
<dbReference type="PANTHER" id="PTHR31855">
    <property type="entry name" value="GUANINE NUCLEOTIDE EXCHANGE C9ORF72"/>
    <property type="match status" value="1"/>
</dbReference>
<dbReference type="OrthoDB" id="10252077at2759"/>
<feature type="region of interest" description="Disordered" evidence="1">
    <location>
        <begin position="152"/>
        <end position="177"/>
    </location>
</feature>
<organism evidence="2 3">
    <name type="scientific">Haemonchus contortus</name>
    <name type="common">Barber pole worm</name>
    <dbReference type="NCBI Taxonomy" id="6289"/>
    <lineage>
        <taxon>Eukaryota</taxon>
        <taxon>Metazoa</taxon>
        <taxon>Ecdysozoa</taxon>
        <taxon>Nematoda</taxon>
        <taxon>Chromadorea</taxon>
        <taxon>Rhabditida</taxon>
        <taxon>Rhabditina</taxon>
        <taxon>Rhabditomorpha</taxon>
        <taxon>Strongyloidea</taxon>
        <taxon>Trichostrongylidae</taxon>
        <taxon>Haemonchus</taxon>
    </lineage>
</organism>
<name>A0A7I5E6W0_HAECO</name>
<feature type="compositionally biased region" description="Basic and acidic residues" evidence="1">
    <location>
        <begin position="221"/>
        <end position="230"/>
    </location>
</feature>
<protein>
    <submittedName>
        <fullName evidence="3">Myotubularin phosphatase domain-containing protein</fullName>
    </submittedName>
</protein>
<dbReference type="GO" id="GO:0005768">
    <property type="term" value="C:endosome"/>
    <property type="evidence" value="ECO:0007669"/>
    <property type="project" value="TreeGrafter"/>
</dbReference>
<dbReference type="InterPro" id="IPR027819">
    <property type="entry name" value="C9orf72"/>
</dbReference>
<keyword evidence="2" id="KW-1185">Reference proteome</keyword>
<dbReference type="PROSITE" id="PS51835">
    <property type="entry name" value="DENN_C9ORF72"/>
    <property type="match status" value="1"/>
</dbReference>
<dbReference type="OMA" id="QFRLMIE"/>
<feature type="compositionally biased region" description="Low complexity" evidence="1">
    <location>
        <begin position="164"/>
        <end position="177"/>
    </location>
</feature>
<sequence>MEAELYFSAYDALHQGNSTVRRLELRLQNVSSIGKIVWSSFDFMCGPEMKFVWEVTSSSSVSPVNLSGEEGSVNDAESLDSSMSTQSAQYEDIDDPLETDLTCASGVLDDTFLEDSLYHDYRISSRNAGIAYRELRYLDEFMVDSHYSKADSSCTMTESGVQESTTASRSTSASTTTTMLQSAENLMDSGDATSEATIGPIDPMVGTPMELMNISTLLSSDNHRQSDDTTSRTLRGSRNNSESSNEDTDKTSSSSFTKISQDDDADEKCAGDTDVVGNEKVTNVLTTSCVDSGIGGTISTHSEMSAFCLSPSTELLPILPKSFPVHLMSYRQPLSNASTPGSFDDDVVSLLDLPIASREDTVTDEVFVSKYVLAEQVFSTQLPSNPLMHKITVVPSRNLLIGSFIFSVTARDGNKTIHAISFLMSCCKQEWYLERQAFLESAILDAVPKIKAAILVEDWDDVVVRINAELTRLMHLMTVLDRHPLVSESRPLLIKNTLLTGKRCHHDKVLCKAISGVLQSQGYCVIIGSDTLYVSKLLNTLAAFIPEEVRFCCLRMYRHKFSPYVRLQAVRRCELPYVLQCGALSSWPICVVDVDRATVCMSPPYSRHRILKQRADAQRVNIILDSSFKCKPVTLEMTSCRVLECVKTFLRRIDLLPLEESARMGLVNQLMLYVENMARALILYVQHASEPLPSEKASATKSSRFSLSECRRALDLQSDSWFHAVLARAELIMPDIAEFIYSSG</sequence>
<dbReference type="Proteomes" id="UP000025227">
    <property type="component" value="Unplaced"/>
</dbReference>
<evidence type="ECO:0000256" key="1">
    <source>
        <dbReference type="SAM" id="MobiDB-lite"/>
    </source>
</evidence>
<dbReference type="GO" id="GO:0005776">
    <property type="term" value="C:autophagosome"/>
    <property type="evidence" value="ECO:0007669"/>
    <property type="project" value="TreeGrafter"/>
</dbReference>
<reference evidence="3" key="1">
    <citation type="submission" date="2020-12" db="UniProtKB">
        <authorList>
            <consortium name="WormBaseParasite"/>
        </authorList>
    </citation>
    <scope>IDENTIFICATION</scope>
    <source>
        <strain evidence="3">MHco3</strain>
    </source>
</reference>
<accession>A0A7I5E6W0</accession>
<evidence type="ECO:0000313" key="3">
    <source>
        <dbReference type="WBParaSite" id="HCON_00036490-00001"/>
    </source>
</evidence>
<feature type="compositionally biased region" description="Polar residues" evidence="1">
    <location>
        <begin position="152"/>
        <end position="163"/>
    </location>
</feature>
<dbReference type="AlphaFoldDB" id="A0A7I5E6W0"/>
<proteinExistence type="predicted"/>
<dbReference type="PANTHER" id="PTHR31855:SF2">
    <property type="entry name" value="GUANINE NUCLEOTIDE EXCHANGE FACTOR C9ORF72"/>
    <property type="match status" value="1"/>
</dbReference>
<evidence type="ECO:0000313" key="2">
    <source>
        <dbReference type="Proteomes" id="UP000025227"/>
    </source>
</evidence>
<dbReference type="Pfam" id="PF15019">
    <property type="entry name" value="C9orf72-like"/>
    <property type="match status" value="1"/>
</dbReference>
<dbReference type="GO" id="GO:0005085">
    <property type="term" value="F:guanyl-nucleotide exchange factor activity"/>
    <property type="evidence" value="ECO:0007669"/>
    <property type="project" value="InterPro"/>
</dbReference>
<dbReference type="GO" id="GO:0006897">
    <property type="term" value="P:endocytosis"/>
    <property type="evidence" value="ECO:0007669"/>
    <property type="project" value="TreeGrafter"/>
</dbReference>
<dbReference type="GO" id="GO:0006914">
    <property type="term" value="P:autophagy"/>
    <property type="evidence" value="ECO:0007669"/>
    <property type="project" value="TreeGrafter"/>
</dbReference>